<evidence type="ECO:0000313" key="2">
    <source>
        <dbReference type="Proteomes" id="UP000679722"/>
    </source>
</evidence>
<evidence type="ECO:0000313" key="1">
    <source>
        <dbReference type="EMBL" id="MBR7888519.1"/>
    </source>
</evidence>
<name>A0ABS5HC34_9GAMM</name>
<accession>A0ABS5HC34</accession>
<protein>
    <recommendedName>
        <fullName evidence="3">Outer membrane protein assembly factor BamC</fullName>
    </recommendedName>
</protein>
<keyword evidence="2" id="KW-1185">Reference proteome</keyword>
<reference evidence="1 2" key="1">
    <citation type="submission" date="2021-04" db="EMBL/GenBank/DDBJ databases">
        <authorList>
            <person name="Sun C."/>
        </authorList>
    </citation>
    <scope>NUCLEOTIDE SEQUENCE [LARGE SCALE GENOMIC DNA]</scope>
    <source>
        <strain evidence="1 2">A79</strain>
    </source>
</reference>
<dbReference type="RefSeq" id="WP_211535866.1">
    <property type="nucleotide sequence ID" value="NZ_JAGSSV010000005.1"/>
</dbReference>
<gene>
    <name evidence="1" type="ORF">J9B83_06145</name>
</gene>
<proteinExistence type="predicted"/>
<dbReference type="Proteomes" id="UP000679722">
    <property type="component" value="Unassembled WGS sequence"/>
</dbReference>
<comment type="caution">
    <text evidence="1">The sequence shown here is derived from an EMBL/GenBank/DDBJ whole genome shotgun (WGS) entry which is preliminary data.</text>
</comment>
<evidence type="ECO:0008006" key="3">
    <source>
        <dbReference type="Google" id="ProtNLM"/>
    </source>
</evidence>
<organism evidence="1 2">
    <name type="scientific">Marinomonas vulgaris</name>
    <dbReference type="NCBI Taxonomy" id="2823372"/>
    <lineage>
        <taxon>Bacteria</taxon>
        <taxon>Pseudomonadati</taxon>
        <taxon>Pseudomonadota</taxon>
        <taxon>Gammaproteobacteria</taxon>
        <taxon>Oceanospirillales</taxon>
        <taxon>Oceanospirillaceae</taxon>
        <taxon>Marinomonas</taxon>
    </lineage>
</organism>
<dbReference type="PROSITE" id="PS51257">
    <property type="entry name" value="PROKAR_LIPOPROTEIN"/>
    <property type="match status" value="1"/>
</dbReference>
<sequence length="357" mass="39447">MNKVTLQLVAAGSVTLMLSGCSTFFTDSSDDYQQESAVASTLEAPEGSVPSKDVLVIPNENAIADLEDSKPFVNPRAPFIFYPMVKVDVAETSDAIELIMSANGVLAKRIVTDFLTAIHGAGSAIAEQTDTSITTVPFDFHPQGYWAALWSDITRLHPAKTAFQFNFSERDGKTVVSVQYRDEVKNLDPSDWMTPANNEDAHTIVARLWGTMGRQLNQSSAYLSNRGDGAPFPIWVDHQGHFSLYLGKDVSPAEIETNLNAAGFYFIPDAEQMIAPVPNEEVERVGDVISFDVPNGTGGSTKLFNVRRRNLDDVSWDKREYSYKITHQKAGDFLVIDVSTMEFPELTSFLLAQRFVK</sequence>
<reference evidence="2" key="2">
    <citation type="submission" date="2023-07" db="EMBL/GenBank/DDBJ databases">
        <title>Marinomonas vulgaris A79, complete genome.</title>
        <authorList>
            <person name="Ying J.-J."/>
        </authorList>
    </citation>
    <scope>NUCLEOTIDE SEQUENCE [LARGE SCALE GENOMIC DNA]</scope>
    <source>
        <strain evidence="2">A79</strain>
    </source>
</reference>
<dbReference type="EMBL" id="JAGSSV010000005">
    <property type="protein sequence ID" value="MBR7888519.1"/>
    <property type="molecule type" value="Genomic_DNA"/>
</dbReference>